<dbReference type="AlphaFoldDB" id="A0A7D9L4F9"/>
<protein>
    <submittedName>
        <fullName evidence="1">Uncharacterized protein</fullName>
    </submittedName>
</protein>
<comment type="caution">
    <text evidence="1">The sequence shown here is derived from an EMBL/GenBank/DDBJ whole genome shotgun (WGS) entry which is preliminary data.</text>
</comment>
<organism evidence="1 2">
    <name type="scientific">Paramuricea clavata</name>
    <name type="common">Red gorgonian</name>
    <name type="synonym">Violescent sea-whip</name>
    <dbReference type="NCBI Taxonomy" id="317549"/>
    <lineage>
        <taxon>Eukaryota</taxon>
        <taxon>Metazoa</taxon>
        <taxon>Cnidaria</taxon>
        <taxon>Anthozoa</taxon>
        <taxon>Octocorallia</taxon>
        <taxon>Malacalcyonacea</taxon>
        <taxon>Plexauridae</taxon>
        <taxon>Paramuricea</taxon>
    </lineage>
</organism>
<name>A0A7D9L4F9_PARCT</name>
<feature type="non-terminal residue" evidence="1">
    <location>
        <position position="269"/>
    </location>
</feature>
<evidence type="ECO:0000313" key="2">
    <source>
        <dbReference type="Proteomes" id="UP001152795"/>
    </source>
</evidence>
<keyword evidence="2" id="KW-1185">Reference proteome</keyword>
<gene>
    <name evidence="1" type="ORF">PACLA_8A059440</name>
</gene>
<dbReference type="Proteomes" id="UP001152795">
    <property type="component" value="Unassembled WGS sequence"/>
</dbReference>
<evidence type="ECO:0000313" key="1">
    <source>
        <dbReference type="EMBL" id="CAB4025564.1"/>
    </source>
</evidence>
<dbReference type="OrthoDB" id="5862292at2759"/>
<sequence length="269" mass="30614">TEIETKILELKKSEENVGEIEKNIEFKRVTLEYIIKIGDNGETFIRQFLVNEHGQITKLDIRIVIGQYPITFFDMDKNCQSLLRLQAKIAVKIASVNRPLEAIQGLGVSKPEYEEAKEILKSKYGGQRRQLAGLYGPARSYGSFTKYLLVIKLTDRDWLKEEQGAWEMTTKGDCAQDRSETVGQSDRYGYTGGGCPHIREQAIYTEEENAALTQVKESLSYNANTHRCTVGRYAKTDGISLNDVIYAGPKLQQELFDVLIRFRRNPVAF</sequence>
<dbReference type="EMBL" id="CACRXK020013677">
    <property type="protein sequence ID" value="CAB4025564.1"/>
    <property type="molecule type" value="Genomic_DNA"/>
</dbReference>
<feature type="non-terminal residue" evidence="1">
    <location>
        <position position="1"/>
    </location>
</feature>
<accession>A0A7D9L4F9</accession>
<proteinExistence type="predicted"/>
<reference evidence="1" key="1">
    <citation type="submission" date="2020-04" db="EMBL/GenBank/DDBJ databases">
        <authorList>
            <person name="Alioto T."/>
            <person name="Alioto T."/>
            <person name="Gomez Garrido J."/>
        </authorList>
    </citation>
    <scope>NUCLEOTIDE SEQUENCE</scope>
    <source>
        <strain evidence="1">A484AB</strain>
    </source>
</reference>